<feature type="transmembrane region" description="Helical" evidence="5">
    <location>
        <begin position="55"/>
        <end position="75"/>
    </location>
</feature>
<dbReference type="EMBL" id="SGWQ01000008">
    <property type="protein sequence ID" value="RZS34715.1"/>
    <property type="molecule type" value="Genomic_DNA"/>
</dbReference>
<dbReference type="PANTHER" id="PTHR42718">
    <property type="entry name" value="MAJOR FACILITATOR SUPERFAMILY MULTIDRUG TRANSPORTER MFSC"/>
    <property type="match status" value="1"/>
</dbReference>
<keyword evidence="2 5" id="KW-0812">Transmembrane</keyword>
<dbReference type="Pfam" id="PF07690">
    <property type="entry name" value="MFS_1"/>
    <property type="match status" value="1"/>
</dbReference>
<dbReference type="Gene3D" id="1.20.1250.20">
    <property type="entry name" value="MFS general substrate transporter like domains"/>
    <property type="match status" value="1"/>
</dbReference>
<feature type="transmembrane region" description="Helical" evidence="5">
    <location>
        <begin position="411"/>
        <end position="435"/>
    </location>
</feature>
<feature type="transmembrane region" description="Helical" evidence="5">
    <location>
        <begin position="112"/>
        <end position="133"/>
    </location>
</feature>
<dbReference type="InterPro" id="IPR011701">
    <property type="entry name" value="MFS"/>
</dbReference>
<protein>
    <submittedName>
        <fullName evidence="7">EmrB/QacA subfamily drug resistance transporter</fullName>
    </submittedName>
</protein>
<feature type="transmembrane region" description="Helical" evidence="5">
    <location>
        <begin position="212"/>
        <end position="231"/>
    </location>
</feature>
<feature type="transmembrane region" description="Helical" evidence="5">
    <location>
        <begin position="281"/>
        <end position="305"/>
    </location>
</feature>
<dbReference type="PRINTS" id="PR01036">
    <property type="entry name" value="TCRTETB"/>
</dbReference>
<sequence length="479" mass="49604">MTLDTLTAKPLPRKENTRWLMLTVLLIGQFMALLDVTIVNVAMPSMRSDLNASGSALQLVVAGYTVSYAMLLITGARLGDIYGRRRMYVLGVLLFTASSLVCGLAPDVVTLIVARFVQGAGAALVMPQIMSVIQVRFDGAARARALSAYAAVISLGGVSGMVLGGVLVDADLFGTGWRPVFLVNVPIGLIVAVAAMRLVPADGPRGTRKLDLVGLTLAVPAVFAVVMPLVLGHEQDWPAWTWPVLAVGIVLTVVFVRVQVRTAARGGDPLLDPSVLRAPGVAVGMVALLLALIAYGGFLFAFALHLQSGLDYSPLRAGLTFAAGGVTFGLCGFFWNRLPARWHHLLTPVGFVAAAATYLVVGLAMLDGTSGGVLLFAGLLGWGVALGVAFSPMLTSALVGVPAAKAADASGVLTTTLQLGQVLGVAILGTLFLSITEPGDPRASGQAIMITTAVTAVLVLVGTIAAVALVRVTRALHQA</sequence>
<evidence type="ECO:0000256" key="5">
    <source>
        <dbReference type="SAM" id="Phobius"/>
    </source>
</evidence>
<feature type="transmembrane region" description="Helical" evidence="5">
    <location>
        <begin position="19"/>
        <end position="43"/>
    </location>
</feature>
<dbReference type="AlphaFoldDB" id="A0A4Q7KKD1"/>
<organism evidence="7 8">
    <name type="scientific">Herbihabitans rhizosphaerae</name>
    <dbReference type="NCBI Taxonomy" id="1872711"/>
    <lineage>
        <taxon>Bacteria</taxon>
        <taxon>Bacillati</taxon>
        <taxon>Actinomycetota</taxon>
        <taxon>Actinomycetes</taxon>
        <taxon>Pseudonocardiales</taxon>
        <taxon>Pseudonocardiaceae</taxon>
        <taxon>Herbihabitans</taxon>
    </lineage>
</organism>
<comment type="caution">
    <text evidence="7">The sequence shown here is derived from an EMBL/GenBank/DDBJ whole genome shotgun (WGS) entry which is preliminary data.</text>
</comment>
<keyword evidence="4 5" id="KW-0472">Membrane</keyword>
<dbReference type="GO" id="GO:0022857">
    <property type="term" value="F:transmembrane transporter activity"/>
    <property type="evidence" value="ECO:0007669"/>
    <property type="project" value="InterPro"/>
</dbReference>
<feature type="transmembrane region" description="Helical" evidence="5">
    <location>
        <begin position="447"/>
        <end position="470"/>
    </location>
</feature>
<name>A0A4Q7KKD1_9PSEU</name>
<dbReference type="CDD" id="cd17321">
    <property type="entry name" value="MFS_MMR_MDR_like"/>
    <property type="match status" value="1"/>
</dbReference>
<feature type="transmembrane region" description="Helical" evidence="5">
    <location>
        <begin position="372"/>
        <end position="399"/>
    </location>
</feature>
<accession>A0A4Q7KKD1</accession>
<keyword evidence="8" id="KW-1185">Reference proteome</keyword>
<dbReference type="PROSITE" id="PS50850">
    <property type="entry name" value="MFS"/>
    <property type="match status" value="1"/>
</dbReference>
<comment type="subcellular location">
    <subcellularLocation>
        <location evidence="1">Cell membrane</location>
        <topology evidence="1">Multi-pass membrane protein</topology>
    </subcellularLocation>
</comment>
<evidence type="ECO:0000256" key="2">
    <source>
        <dbReference type="ARBA" id="ARBA00022692"/>
    </source>
</evidence>
<dbReference type="PANTHER" id="PTHR42718:SF39">
    <property type="entry name" value="ACTINORHODIN TRANSPORTER-RELATED"/>
    <property type="match status" value="1"/>
</dbReference>
<dbReference type="GO" id="GO:0005886">
    <property type="term" value="C:plasma membrane"/>
    <property type="evidence" value="ECO:0007669"/>
    <property type="project" value="UniProtKB-SubCell"/>
</dbReference>
<feature type="transmembrane region" description="Helical" evidence="5">
    <location>
        <begin position="317"/>
        <end position="338"/>
    </location>
</feature>
<dbReference type="InterPro" id="IPR020846">
    <property type="entry name" value="MFS_dom"/>
</dbReference>
<gene>
    <name evidence="7" type="ORF">EV193_10863</name>
</gene>
<evidence type="ECO:0000256" key="1">
    <source>
        <dbReference type="ARBA" id="ARBA00004651"/>
    </source>
</evidence>
<proteinExistence type="predicted"/>
<reference evidence="7 8" key="1">
    <citation type="submission" date="2019-02" db="EMBL/GenBank/DDBJ databases">
        <title>Genomic Encyclopedia of Type Strains, Phase IV (KMG-IV): sequencing the most valuable type-strain genomes for metagenomic binning, comparative biology and taxonomic classification.</title>
        <authorList>
            <person name="Goeker M."/>
        </authorList>
    </citation>
    <scope>NUCLEOTIDE SEQUENCE [LARGE SCALE GENOMIC DNA]</scope>
    <source>
        <strain evidence="7 8">DSM 101727</strain>
    </source>
</reference>
<feature type="transmembrane region" description="Helical" evidence="5">
    <location>
        <begin position="237"/>
        <end position="260"/>
    </location>
</feature>
<dbReference type="Proteomes" id="UP000294257">
    <property type="component" value="Unassembled WGS sequence"/>
</dbReference>
<feature type="transmembrane region" description="Helical" evidence="5">
    <location>
        <begin position="345"/>
        <end position="366"/>
    </location>
</feature>
<dbReference type="Gene3D" id="1.20.1720.10">
    <property type="entry name" value="Multidrug resistance protein D"/>
    <property type="match status" value="1"/>
</dbReference>
<evidence type="ECO:0000256" key="4">
    <source>
        <dbReference type="ARBA" id="ARBA00023136"/>
    </source>
</evidence>
<feature type="transmembrane region" description="Helical" evidence="5">
    <location>
        <begin position="87"/>
        <end position="106"/>
    </location>
</feature>
<evidence type="ECO:0000256" key="3">
    <source>
        <dbReference type="ARBA" id="ARBA00022989"/>
    </source>
</evidence>
<dbReference type="SUPFAM" id="SSF103473">
    <property type="entry name" value="MFS general substrate transporter"/>
    <property type="match status" value="1"/>
</dbReference>
<evidence type="ECO:0000313" key="8">
    <source>
        <dbReference type="Proteomes" id="UP000294257"/>
    </source>
</evidence>
<keyword evidence="3 5" id="KW-1133">Transmembrane helix</keyword>
<dbReference type="RefSeq" id="WP_242613577.1">
    <property type="nucleotide sequence ID" value="NZ_SGWQ01000008.1"/>
</dbReference>
<feature type="domain" description="Major facilitator superfamily (MFS) profile" evidence="6">
    <location>
        <begin position="21"/>
        <end position="474"/>
    </location>
</feature>
<evidence type="ECO:0000313" key="7">
    <source>
        <dbReference type="EMBL" id="RZS34715.1"/>
    </source>
</evidence>
<feature type="transmembrane region" description="Helical" evidence="5">
    <location>
        <begin position="145"/>
        <end position="168"/>
    </location>
</feature>
<dbReference type="InterPro" id="IPR036259">
    <property type="entry name" value="MFS_trans_sf"/>
</dbReference>
<evidence type="ECO:0000259" key="6">
    <source>
        <dbReference type="PROSITE" id="PS50850"/>
    </source>
</evidence>
<feature type="transmembrane region" description="Helical" evidence="5">
    <location>
        <begin position="180"/>
        <end position="200"/>
    </location>
</feature>